<protein>
    <recommendedName>
        <fullName evidence="1">F-box domain-containing protein</fullName>
    </recommendedName>
</protein>
<dbReference type="Proteomes" id="UP000054248">
    <property type="component" value="Unassembled WGS sequence"/>
</dbReference>
<dbReference type="InterPro" id="IPR001810">
    <property type="entry name" value="F-box_dom"/>
</dbReference>
<evidence type="ECO:0000313" key="2">
    <source>
        <dbReference type="EMBL" id="KIO20990.1"/>
    </source>
</evidence>
<dbReference type="OrthoDB" id="3365698at2759"/>
<dbReference type="Gene3D" id="1.20.1280.50">
    <property type="match status" value="1"/>
</dbReference>
<dbReference type="HOGENOM" id="CLU_048163_0_0_1"/>
<reference evidence="2 3" key="1">
    <citation type="submission" date="2014-04" db="EMBL/GenBank/DDBJ databases">
        <authorList>
            <consortium name="DOE Joint Genome Institute"/>
            <person name="Kuo A."/>
            <person name="Girlanda M."/>
            <person name="Perotto S."/>
            <person name="Kohler A."/>
            <person name="Nagy L.G."/>
            <person name="Floudas D."/>
            <person name="Copeland A."/>
            <person name="Barry K.W."/>
            <person name="Cichocki N."/>
            <person name="Veneault-Fourrey C."/>
            <person name="LaButti K."/>
            <person name="Lindquist E.A."/>
            <person name="Lipzen A."/>
            <person name="Lundell T."/>
            <person name="Morin E."/>
            <person name="Murat C."/>
            <person name="Sun H."/>
            <person name="Tunlid A."/>
            <person name="Henrissat B."/>
            <person name="Grigoriev I.V."/>
            <person name="Hibbett D.S."/>
            <person name="Martin F."/>
            <person name="Nordberg H.P."/>
            <person name="Cantor M.N."/>
            <person name="Hua S.X."/>
        </authorList>
    </citation>
    <scope>NUCLEOTIDE SEQUENCE [LARGE SCALE GENOMIC DNA]</scope>
    <source>
        <strain evidence="2 3">MUT 4182</strain>
    </source>
</reference>
<name>A0A0C3PZK6_9AGAM</name>
<sequence length="457" mass="51564">MNAAAGSNMTKLTKKPGTPAPCINDILPAETLCTIFLAIYRGKPAPFPPSEAQPLNQFHHELLNLMLVCRAWQSLINKSPHLWTRLWVGRGMKSLWTSGSKVPNSDGQEWLEAVRDRLKKSGELPLEVTVLPDRIVDIAKTATAIDSTVHRWERLDISYGHHELLLPLARRVPTSASDIQKLLNYPMPVLESLHLGPILEEGVSGIPYTFLIDVNLPSLSRLSCRKHLLLTTSAHLLTTITLHGIDTDSLNLQRLSKPIMFPSLVELRAIRCPNILELLTIFLAPKLRKLVNGPNDGDVDDDWGESPLHEFPTLPSYENLLELQWGDSESDLDVLTYILSRCPNLLRFSNYVHGFEGVANQDHYVSYLPAHLISRDASLDSDPLCSRLEEVCFDLANPWQVEELAKARPSIKRVRFLNDPSTIYRGMQDPVERSEWEHPFGRLREKVDVAVGMDSWH</sequence>
<gene>
    <name evidence="2" type="ORF">M407DRAFT_29378</name>
</gene>
<dbReference type="AlphaFoldDB" id="A0A0C3PZK6"/>
<dbReference type="EMBL" id="KN823153">
    <property type="protein sequence ID" value="KIO20990.1"/>
    <property type="molecule type" value="Genomic_DNA"/>
</dbReference>
<organism evidence="2 3">
    <name type="scientific">Tulasnella calospora MUT 4182</name>
    <dbReference type="NCBI Taxonomy" id="1051891"/>
    <lineage>
        <taxon>Eukaryota</taxon>
        <taxon>Fungi</taxon>
        <taxon>Dikarya</taxon>
        <taxon>Basidiomycota</taxon>
        <taxon>Agaricomycotina</taxon>
        <taxon>Agaricomycetes</taxon>
        <taxon>Cantharellales</taxon>
        <taxon>Tulasnellaceae</taxon>
        <taxon>Tulasnella</taxon>
    </lineage>
</organism>
<proteinExistence type="predicted"/>
<evidence type="ECO:0000259" key="1">
    <source>
        <dbReference type="Pfam" id="PF12937"/>
    </source>
</evidence>
<accession>A0A0C3PZK6</accession>
<keyword evidence="3" id="KW-1185">Reference proteome</keyword>
<dbReference type="InterPro" id="IPR036047">
    <property type="entry name" value="F-box-like_dom_sf"/>
</dbReference>
<dbReference type="SUPFAM" id="SSF81383">
    <property type="entry name" value="F-box domain"/>
    <property type="match status" value="1"/>
</dbReference>
<reference evidence="3" key="2">
    <citation type="submission" date="2015-01" db="EMBL/GenBank/DDBJ databases">
        <title>Evolutionary Origins and Diversification of the Mycorrhizal Mutualists.</title>
        <authorList>
            <consortium name="DOE Joint Genome Institute"/>
            <consortium name="Mycorrhizal Genomics Consortium"/>
            <person name="Kohler A."/>
            <person name="Kuo A."/>
            <person name="Nagy L.G."/>
            <person name="Floudas D."/>
            <person name="Copeland A."/>
            <person name="Barry K.W."/>
            <person name="Cichocki N."/>
            <person name="Veneault-Fourrey C."/>
            <person name="LaButti K."/>
            <person name="Lindquist E.A."/>
            <person name="Lipzen A."/>
            <person name="Lundell T."/>
            <person name="Morin E."/>
            <person name="Murat C."/>
            <person name="Riley R."/>
            <person name="Ohm R."/>
            <person name="Sun H."/>
            <person name="Tunlid A."/>
            <person name="Henrissat B."/>
            <person name="Grigoriev I.V."/>
            <person name="Hibbett D.S."/>
            <person name="Martin F."/>
        </authorList>
    </citation>
    <scope>NUCLEOTIDE SEQUENCE [LARGE SCALE GENOMIC DNA]</scope>
    <source>
        <strain evidence="3">MUT 4182</strain>
    </source>
</reference>
<dbReference type="Pfam" id="PF12937">
    <property type="entry name" value="F-box-like"/>
    <property type="match status" value="1"/>
</dbReference>
<feature type="domain" description="F-box" evidence="1">
    <location>
        <begin position="27"/>
        <end position="86"/>
    </location>
</feature>
<evidence type="ECO:0000313" key="3">
    <source>
        <dbReference type="Proteomes" id="UP000054248"/>
    </source>
</evidence>